<keyword evidence="4" id="KW-1185">Reference proteome</keyword>
<feature type="signal peptide" evidence="1">
    <location>
        <begin position="1"/>
        <end position="19"/>
    </location>
</feature>
<evidence type="ECO:0000313" key="4">
    <source>
        <dbReference type="Proteomes" id="UP001253595"/>
    </source>
</evidence>
<dbReference type="Pfam" id="PF13372">
    <property type="entry name" value="Alginate_exp"/>
    <property type="match status" value="1"/>
</dbReference>
<dbReference type="Proteomes" id="UP001253595">
    <property type="component" value="Unassembled WGS sequence"/>
</dbReference>
<dbReference type="EMBL" id="JAVDVX010000006">
    <property type="protein sequence ID" value="MDR7091404.1"/>
    <property type="molecule type" value="Genomic_DNA"/>
</dbReference>
<evidence type="ECO:0000259" key="2">
    <source>
        <dbReference type="Pfam" id="PF13372"/>
    </source>
</evidence>
<feature type="chain" id="PRO_5046785350" description="Alginate export domain-containing protein" evidence="1">
    <location>
        <begin position="20"/>
        <end position="400"/>
    </location>
</feature>
<comment type="caution">
    <text evidence="3">The sequence shown here is derived from an EMBL/GenBank/DDBJ whole genome shotgun (WGS) entry which is preliminary data.</text>
</comment>
<dbReference type="InterPro" id="IPR025388">
    <property type="entry name" value="Alginate_export_dom"/>
</dbReference>
<feature type="domain" description="Alginate export" evidence="2">
    <location>
        <begin position="73"/>
        <end position="206"/>
    </location>
</feature>
<evidence type="ECO:0000256" key="1">
    <source>
        <dbReference type="SAM" id="SignalP"/>
    </source>
</evidence>
<reference evidence="3 4" key="1">
    <citation type="submission" date="2023-07" db="EMBL/GenBank/DDBJ databases">
        <title>Sorghum-associated microbial communities from plants grown in Nebraska, USA.</title>
        <authorList>
            <person name="Schachtman D."/>
        </authorList>
    </citation>
    <scope>NUCLEOTIDE SEQUENCE [LARGE SCALE GENOMIC DNA]</scope>
    <source>
        <strain evidence="3 4">BE190</strain>
    </source>
</reference>
<gene>
    <name evidence="3" type="ORF">J2X05_003439</name>
</gene>
<organism evidence="3 4">
    <name type="scientific">Cellvibrio fibrivorans</name>
    <dbReference type="NCBI Taxonomy" id="126350"/>
    <lineage>
        <taxon>Bacteria</taxon>
        <taxon>Pseudomonadati</taxon>
        <taxon>Pseudomonadota</taxon>
        <taxon>Gammaproteobacteria</taxon>
        <taxon>Cellvibrionales</taxon>
        <taxon>Cellvibrionaceae</taxon>
        <taxon>Cellvibrio</taxon>
    </lineage>
</organism>
<accession>A0ABU1V1S8</accession>
<proteinExistence type="predicted"/>
<name>A0ABU1V1S8_9GAMM</name>
<protein>
    <recommendedName>
        <fullName evidence="2">Alginate export domain-containing protein</fullName>
    </recommendedName>
</protein>
<keyword evidence="1" id="KW-0732">Signal</keyword>
<evidence type="ECO:0000313" key="3">
    <source>
        <dbReference type="EMBL" id="MDR7091404.1"/>
    </source>
</evidence>
<sequence>MKLLAAGLTALTLSPCTLALGEHEFDWGSRARYARVNADNSGQAASLLLRANVESAWSELLSSTLEVDAIGTALKDDHSDGERFNDEPLIPDPQGAEINQAFLSLNLDAANIHLGRQRINFDNQRFIGGNGFWQNEQTFDAVLAKFKLASNSNVTYSYIANANRIYGDDADENNSGREHDYENAWRPAAFLGDHKQNSHLARLEWNEWDYTRVVGYGYRIDNRDMPSVSNNTFGASYTLNYKASVVKYRVQLEAAQQNRFELNAESLPYYLVDLGFGISTWELSTRYEILGANDGAAFVTPLGSNHDFEGWADEIGNTPNSGLRNFSLGLLWRASPLRVETSYHFFKDDLDGTNIGREFDLDFVYKPARKHSISLRLANFEPEGNSGSVRKVYLDYSFNL</sequence>
<dbReference type="RefSeq" id="WP_310074670.1">
    <property type="nucleotide sequence ID" value="NZ_JAVDVX010000006.1"/>
</dbReference>